<dbReference type="CDD" id="cd17536">
    <property type="entry name" value="REC_YesN-like"/>
    <property type="match status" value="1"/>
</dbReference>
<dbReference type="PANTHER" id="PTHR43280">
    <property type="entry name" value="ARAC-FAMILY TRANSCRIPTIONAL REGULATOR"/>
    <property type="match status" value="1"/>
</dbReference>
<dbReference type="RefSeq" id="WP_013272754.1">
    <property type="nucleotide sequence ID" value="NC_014376.1"/>
</dbReference>
<feature type="domain" description="Response regulatory" evidence="8">
    <location>
        <begin position="3"/>
        <end position="120"/>
    </location>
</feature>
<dbReference type="GO" id="GO:0000160">
    <property type="term" value="P:phosphorelay signal transduction system"/>
    <property type="evidence" value="ECO:0007669"/>
    <property type="project" value="InterPro"/>
</dbReference>
<sequence>MKRVLIVDDEFLVRMGLKMTLDWKSYGYEIAAEASSAEEALEIMEHEPIDILMTDIKMQGMNGLDLIEKAKTKYADIQSVIFTNHDDFNFARRAMEMGAEKYILKSEISPDSLLSSLVNLSGESEGSHRMGHSVKKMEEKYLDEQLLKLKLSGVPENVSDNPYMNHMFCEESYMIIIGHCSINSLPDGSVSMLIETVMNLVSKFFCHSVARYIILKDLFCFGVIYHEERNEYPRELMEDRGASIIKNTVQYFNADINMGISRAGTKERFHQMFQEAETARLKGFFHNGNVWTYDETLKLPRGEHIRVSARKIKELVERAEKEPLAEYMDSIFRKLKDSGDYRMVTEVFIDLLSISKSLLENYDTRNIPGLNPLKFDYHNLYSMSHMNHVRMYAMDVYMAIWDFFHNRKSPYSGLIKECIGFIEENYSQNITLDNAAAAVNISSSYLSFIFKQETGINFSVYLTNYRIEMSKKLILKSNMKIYEIADQVGFGSPYYFSKVFKEIVGMTCKEFKNRI</sequence>
<dbReference type="SMART" id="SM00342">
    <property type="entry name" value="HTH_ARAC"/>
    <property type="match status" value="1"/>
</dbReference>
<dbReference type="InterPro" id="IPR011006">
    <property type="entry name" value="CheY-like_superfamily"/>
</dbReference>
<feature type="domain" description="HTH araC/xylS-type" evidence="7">
    <location>
        <begin position="416"/>
        <end position="514"/>
    </location>
</feature>
<evidence type="ECO:0000256" key="1">
    <source>
        <dbReference type="ARBA" id="ARBA00018672"/>
    </source>
</evidence>
<dbReference type="PaxDb" id="610130-Closa_2088"/>
<keyword evidence="3" id="KW-0238">DNA-binding</keyword>
<dbReference type="InterPro" id="IPR018060">
    <property type="entry name" value="HTH_AraC"/>
</dbReference>
<organism evidence="9 10">
    <name type="scientific">Lacrimispora saccharolytica (strain ATCC 35040 / DSM 2544 / NRCC 2533 / WM1)</name>
    <name type="common">Clostridium saccharolyticum</name>
    <dbReference type="NCBI Taxonomy" id="610130"/>
    <lineage>
        <taxon>Bacteria</taxon>
        <taxon>Bacillati</taxon>
        <taxon>Bacillota</taxon>
        <taxon>Clostridia</taxon>
        <taxon>Lachnospirales</taxon>
        <taxon>Lachnospiraceae</taxon>
        <taxon>Lacrimispora</taxon>
    </lineage>
</organism>
<dbReference type="eggNOG" id="COG2207">
    <property type="taxonomic scope" value="Bacteria"/>
</dbReference>
<dbReference type="InterPro" id="IPR009057">
    <property type="entry name" value="Homeodomain-like_sf"/>
</dbReference>
<dbReference type="EMBL" id="CP002109">
    <property type="protein sequence ID" value="ADL04667.1"/>
    <property type="molecule type" value="Genomic_DNA"/>
</dbReference>
<evidence type="ECO:0000259" key="7">
    <source>
        <dbReference type="PROSITE" id="PS01124"/>
    </source>
</evidence>
<dbReference type="Gene3D" id="3.40.50.2300">
    <property type="match status" value="1"/>
</dbReference>
<name>D9R1C0_LACSW</name>
<feature type="modified residue" description="4-aspartylphosphate" evidence="6">
    <location>
        <position position="55"/>
    </location>
</feature>
<keyword evidence="2" id="KW-0805">Transcription regulation</keyword>
<evidence type="ECO:0000256" key="2">
    <source>
        <dbReference type="ARBA" id="ARBA00023015"/>
    </source>
</evidence>
<evidence type="ECO:0000259" key="8">
    <source>
        <dbReference type="PROSITE" id="PS50110"/>
    </source>
</evidence>
<evidence type="ECO:0000313" key="10">
    <source>
        <dbReference type="Proteomes" id="UP000001662"/>
    </source>
</evidence>
<dbReference type="Gene3D" id="1.10.10.60">
    <property type="entry name" value="Homeodomain-like"/>
    <property type="match status" value="2"/>
</dbReference>
<keyword evidence="6" id="KW-0597">Phosphoprotein</keyword>
<dbReference type="eggNOG" id="COG4753">
    <property type="taxonomic scope" value="Bacteria"/>
</dbReference>
<dbReference type="InterPro" id="IPR001789">
    <property type="entry name" value="Sig_transdc_resp-reg_receiver"/>
</dbReference>
<dbReference type="PANTHER" id="PTHR43280:SF34">
    <property type="entry name" value="ARAC-FAMILY TRANSCRIPTIONAL REGULATOR"/>
    <property type="match status" value="1"/>
</dbReference>
<dbReference type="PROSITE" id="PS01124">
    <property type="entry name" value="HTH_ARAC_FAMILY_2"/>
    <property type="match status" value="1"/>
</dbReference>
<accession>D9R1C0</accession>
<gene>
    <name evidence="9" type="ordered locus">Closa_2088</name>
</gene>
<proteinExistence type="predicted"/>
<evidence type="ECO:0000256" key="5">
    <source>
        <dbReference type="ARBA" id="ARBA00024867"/>
    </source>
</evidence>
<reference evidence="9" key="1">
    <citation type="submission" date="2010-07" db="EMBL/GenBank/DDBJ databases">
        <title>Complete sequence of Clostridium saccharolyticum WM1.</title>
        <authorList>
            <consortium name="US DOE Joint Genome Institute"/>
            <person name="Lucas S."/>
            <person name="Copeland A."/>
            <person name="Lapidus A."/>
            <person name="Cheng J.-F."/>
            <person name="Bruce D."/>
            <person name="Goodwin L."/>
            <person name="Pitluck S."/>
            <person name="Chertkov O."/>
            <person name="Detter J.C."/>
            <person name="Han C."/>
            <person name="Tapia R."/>
            <person name="Land M."/>
            <person name="Hauser L."/>
            <person name="Chang Y.-J."/>
            <person name="Jeffries C."/>
            <person name="Kyrpides N."/>
            <person name="Ivanova N."/>
            <person name="Mikhailova N."/>
            <person name="Mouttaki H."/>
            <person name="Lin L."/>
            <person name="Zhou J."/>
            <person name="Hemme C.L."/>
            <person name="Woyke T."/>
        </authorList>
    </citation>
    <scope>NUCLEOTIDE SEQUENCE [LARGE SCALE GENOMIC DNA]</scope>
    <source>
        <strain evidence="9">WM1</strain>
    </source>
</reference>
<keyword evidence="4" id="KW-0804">Transcription</keyword>
<dbReference type="GO" id="GO:0043565">
    <property type="term" value="F:sequence-specific DNA binding"/>
    <property type="evidence" value="ECO:0007669"/>
    <property type="project" value="InterPro"/>
</dbReference>
<protein>
    <recommendedName>
        <fullName evidence="1">Stage 0 sporulation protein A homolog</fullName>
    </recommendedName>
</protein>
<dbReference type="Pfam" id="PF12833">
    <property type="entry name" value="HTH_18"/>
    <property type="match status" value="1"/>
</dbReference>
<dbReference type="SUPFAM" id="SSF46689">
    <property type="entry name" value="Homeodomain-like"/>
    <property type="match status" value="2"/>
</dbReference>
<evidence type="ECO:0000313" key="9">
    <source>
        <dbReference type="EMBL" id="ADL04667.1"/>
    </source>
</evidence>
<dbReference type="Pfam" id="PF00072">
    <property type="entry name" value="Response_reg"/>
    <property type="match status" value="1"/>
</dbReference>
<evidence type="ECO:0000256" key="6">
    <source>
        <dbReference type="PROSITE-ProRule" id="PRU00169"/>
    </source>
</evidence>
<evidence type="ECO:0000256" key="3">
    <source>
        <dbReference type="ARBA" id="ARBA00023125"/>
    </source>
</evidence>
<dbReference type="GO" id="GO:0003700">
    <property type="term" value="F:DNA-binding transcription factor activity"/>
    <property type="evidence" value="ECO:0007669"/>
    <property type="project" value="InterPro"/>
</dbReference>
<dbReference type="STRING" id="610130.Closa_2088"/>
<keyword evidence="10" id="KW-1185">Reference proteome</keyword>
<dbReference type="KEGG" id="csh:Closa_2088"/>
<dbReference type="SMART" id="SM00448">
    <property type="entry name" value="REC"/>
    <property type="match status" value="1"/>
</dbReference>
<dbReference type="SUPFAM" id="SSF52172">
    <property type="entry name" value="CheY-like"/>
    <property type="match status" value="1"/>
</dbReference>
<dbReference type="PROSITE" id="PS50110">
    <property type="entry name" value="RESPONSE_REGULATORY"/>
    <property type="match status" value="1"/>
</dbReference>
<evidence type="ECO:0000256" key="4">
    <source>
        <dbReference type="ARBA" id="ARBA00023163"/>
    </source>
</evidence>
<dbReference type="OrthoDB" id="9794370at2"/>
<dbReference type="HOGENOM" id="CLU_000445_5_0_9"/>
<comment type="function">
    <text evidence="5">May play the central regulatory role in sporulation. It may be an element of the effector pathway responsible for the activation of sporulation genes in response to nutritional stress. Spo0A may act in concert with spo0H (a sigma factor) to control the expression of some genes that are critical to the sporulation process.</text>
</comment>
<dbReference type="AlphaFoldDB" id="D9R1C0"/>
<dbReference type="Proteomes" id="UP000001662">
    <property type="component" value="Chromosome"/>
</dbReference>